<accession>A0A0M2HFY4</accession>
<protein>
    <submittedName>
        <fullName evidence="2">Uncharacterized protein</fullName>
    </submittedName>
</protein>
<evidence type="ECO:0000313" key="2">
    <source>
        <dbReference type="EMBL" id="KJL43204.1"/>
    </source>
</evidence>
<keyword evidence="3" id="KW-1185">Reference proteome</keyword>
<dbReference type="EMBL" id="JYJA01000032">
    <property type="protein sequence ID" value="KJL43204.1"/>
    <property type="molecule type" value="Genomic_DNA"/>
</dbReference>
<feature type="compositionally biased region" description="Basic and acidic residues" evidence="1">
    <location>
        <begin position="163"/>
        <end position="190"/>
    </location>
</feature>
<dbReference type="Proteomes" id="UP000034098">
    <property type="component" value="Unassembled WGS sequence"/>
</dbReference>
<organism evidence="2 3">
    <name type="scientific">Microbacterium trichothecenolyticum</name>
    <name type="common">Aureobacterium trichothecenolyticum</name>
    <dbReference type="NCBI Taxonomy" id="69370"/>
    <lineage>
        <taxon>Bacteria</taxon>
        <taxon>Bacillati</taxon>
        <taxon>Actinomycetota</taxon>
        <taxon>Actinomycetes</taxon>
        <taxon>Micrococcales</taxon>
        <taxon>Microbacteriaceae</taxon>
        <taxon>Microbacterium</taxon>
    </lineage>
</organism>
<reference evidence="2 3" key="1">
    <citation type="submission" date="2015-02" db="EMBL/GenBank/DDBJ databases">
        <title>Draft genome sequences of ten Microbacterium spp. with emphasis on heavy metal contaminated environments.</title>
        <authorList>
            <person name="Corretto E."/>
        </authorList>
    </citation>
    <scope>NUCLEOTIDE SEQUENCE [LARGE SCALE GENOMIC DNA]</scope>
    <source>
        <strain evidence="2 3">DSM 8608</strain>
    </source>
</reference>
<feature type="region of interest" description="Disordered" evidence="1">
    <location>
        <begin position="156"/>
        <end position="190"/>
    </location>
</feature>
<proteinExistence type="predicted"/>
<dbReference type="AlphaFoldDB" id="A0A0M2HFY4"/>
<evidence type="ECO:0000313" key="3">
    <source>
        <dbReference type="Proteomes" id="UP000034098"/>
    </source>
</evidence>
<gene>
    <name evidence="2" type="ORF">RS82_01698</name>
</gene>
<sequence>MYGAYRSIMETQTRTSGADVAALGLGSVLVGSLPAALLTDHAPERYTVEAVFTRRPERDEVTEILGSETRDRLARAGYPTVEVTVSDRRLEIANTNLEELRDGLAEVLANRLAEITAGVRARQDAAAVKFHDAAESEQARAAAVAALAESIAFHVSASAESSGAEHDQAAGAAKDRERIDSWRTEGGHGR</sequence>
<evidence type="ECO:0000256" key="1">
    <source>
        <dbReference type="SAM" id="MobiDB-lite"/>
    </source>
</evidence>
<comment type="caution">
    <text evidence="2">The sequence shown here is derived from an EMBL/GenBank/DDBJ whole genome shotgun (WGS) entry which is preliminary data.</text>
</comment>
<dbReference type="PATRIC" id="fig|69370.6.peg.1729"/>
<name>A0A0M2HFY4_MICTR</name>